<reference evidence="2 3" key="1">
    <citation type="submission" date="2013-12" db="EMBL/GenBank/DDBJ databases">
        <title>Draft genome of the parsitic nematode Ancylostoma duodenale.</title>
        <authorList>
            <person name="Mitreva M."/>
        </authorList>
    </citation>
    <scope>NUCLEOTIDE SEQUENCE [LARGE SCALE GENOMIC DNA]</scope>
    <source>
        <strain evidence="2 3">Zhejiang</strain>
    </source>
</reference>
<evidence type="ECO:0000313" key="3">
    <source>
        <dbReference type="Proteomes" id="UP000054047"/>
    </source>
</evidence>
<sequence length="68" mass="7688">MFSFPLPLLIVLSILFYNVDGTEEQKADLIAESIIPSFFLCLPTVLVVLSPTNQEVFDVSKRTLISWK</sequence>
<evidence type="ECO:0000313" key="2">
    <source>
        <dbReference type="EMBL" id="KIH57203.1"/>
    </source>
</evidence>
<dbReference type="EMBL" id="KN734680">
    <property type="protein sequence ID" value="KIH57203.1"/>
    <property type="molecule type" value="Genomic_DNA"/>
</dbReference>
<keyword evidence="1" id="KW-0732">Signal</keyword>
<dbReference type="Proteomes" id="UP000054047">
    <property type="component" value="Unassembled WGS sequence"/>
</dbReference>
<dbReference type="AlphaFoldDB" id="A0A0C2CKZ4"/>
<evidence type="ECO:0000256" key="1">
    <source>
        <dbReference type="SAM" id="SignalP"/>
    </source>
</evidence>
<feature type="chain" id="PRO_5002147148" evidence="1">
    <location>
        <begin position="22"/>
        <end position="68"/>
    </location>
</feature>
<accession>A0A0C2CKZ4</accession>
<proteinExistence type="predicted"/>
<organism evidence="2 3">
    <name type="scientific">Ancylostoma duodenale</name>
    <dbReference type="NCBI Taxonomy" id="51022"/>
    <lineage>
        <taxon>Eukaryota</taxon>
        <taxon>Metazoa</taxon>
        <taxon>Ecdysozoa</taxon>
        <taxon>Nematoda</taxon>
        <taxon>Chromadorea</taxon>
        <taxon>Rhabditida</taxon>
        <taxon>Rhabditina</taxon>
        <taxon>Rhabditomorpha</taxon>
        <taxon>Strongyloidea</taxon>
        <taxon>Ancylostomatidae</taxon>
        <taxon>Ancylostomatinae</taxon>
        <taxon>Ancylostoma</taxon>
    </lineage>
</organism>
<keyword evidence="3" id="KW-1185">Reference proteome</keyword>
<name>A0A0C2CKZ4_9BILA</name>
<feature type="signal peptide" evidence="1">
    <location>
        <begin position="1"/>
        <end position="21"/>
    </location>
</feature>
<protein>
    <submittedName>
        <fullName evidence="2">Uncharacterized protein</fullName>
    </submittedName>
</protein>
<gene>
    <name evidence="2" type="ORF">ANCDUO_12608</name>
</gene>